<gene>
    <name evidence="3" type="primary">atsA_10</name>
    <name evidence="3" type="ORF">Enr17x_23910</name>
</gene>
<evidence type="ECO:0000313" key="4">
    <source>
        <dbReference type="Proteomes" id="UP000318313"/>
    </source>
</evidence>
<dbReference type="SUPFAM" id="SSF53649">
    <property type="entry name" value="Alkaline phosphatase-like"/>
    <property type="match status" value="1"/>
</dbReference>
<dbReference type="InterPro" id="IPR000917">
    <property type="entry name" value="Sulfatase_N"/>
</dbReference>
<reference evidence="3 4" key="1">
    <citation type="submission" date="2019-03" db="EMBL/GenBank/DDBJ databases">
        <title>Deep-cultivation of Planctomycetes and their phenomic and genomic characterization uncovers novel biology.</title>
        <authorList>
            <person name="Wiegand S."/>
            <person name="Jogler M."/>
            <person name="Boedeker C."/>
            <person name="Pinto D."/>
            <person name="Vollmers J."/>
            <person name="Rivas-Marin E."/>
            <person name="Kohn T."/>
            <person name="Peeters S.H."/>
            <person name="Heuer A."/>
            <person name="Rast P."/>
            <person name="Oberbeckmann S."/>
            <person name="Bunk B."/>
            <person name="Jeske O."/>
            <person name="Meyerdierks A."/>
            <person name="Storesund J.E."/>
            <person name="Kallscheuer N."/>
            <person name="Luecker S."/>
            <person name="Lage O.M."/>
            <person name="Pohl T."/>
            <person name="Merkel B.J."/>
            <person name="Hornburger P."/>
            <person name="Mueller R.-W."/>
            <person name="Bruemmer F."/>
            <person name="Labrenz M."/>
            <person name="Spormann A.M."/>
            <person name="Op den Camp H."/>
            <person name="Overmann J."/>
            <person name="Amann R."/>
            <person name="Jetten M.S.M."/>
            <person name="Mascher T."/>
            <person name="Medema M.H."/>
            <person name="Devos D.P."/>
            <person name="Kaster A.-K."/>
            <person name="Ovreas L."/>
            <person name="Rohde M."/>
            <person name="Galperin M.Y."/>
            <person name="Jogler C."/>
        </authorList>
    </citation>
    <scope>NUCLEOTIDE SEQUENCE [LARGE SCALE GENOMIC DNA]</scope>
    <source>
        <strain evidence="3 4">Enr17</strain>
    </source>
</reference>
<dbReference type="GO" id="GO:0004065">
    <property type="term" value="F:arylsulfatase activity"/>
    <property type="evidence" value="ECO:0007669"/>
    <property type="project" value="UniProtKB-EC"/>
</dbReference>
<keyword evidence="4" id="KW-1185">Reference proteome</keyword>
<dbReference type="InterPro" id="IPR017850">
    <property type="entry name" value="Alkaline_phosphatase_core_sf"/>
</dbReference>
<dbReference type="InterPro" id="IPR052701">
    <property type="entry name" value="GAG_Ulvan_Degrading_Sulfatases"/>
</dbReference>
<dbReference type="Pfam" id="PF00884">
    <property type="entry name" value="Sulfatase"/>
    <property type="match status" value="1"/>
</dbReference>
<keyword evidence="3" id="KW-0378">Hydrolase</keyword>
<evidence type="ECO:0000313" key="3">
    <source>
        <dbReference type="EMBL" id="QDV50352.1"/>
    </source>
</evidence>
<name>A0A518IBB4_9PLAN</name>
<feature type="chain" id="PRO_5022006813" evidence="1">
    <location>
        <begin position="31"/>
        <end position="451"/>
    </location>
</feature>
<dbReference type="AlphaFoldDB" id="A0A518IBB4"/>
<dbReference type="Gene3D" id="3.30.1120.10">
    <property type="match status" value="1"/>
</dbReference>
<dbReference type="KEGG" id="gfm:Enr17x_23910"/>
<dbReference type="PANTHER" id="PTHR43751">
    <property type="entry name" value="SULFATASE"/>
    <property type="match status" value="1"/>
</dbReference>
<dbReference type="RefSeq" id="WP_198001104.1">
    <property type="nucleotide sequence ID" value="NZ_CP037452.1"/>
</dbReference>
<sequence precursor="true">MNSLDCSIRTLVRCIACLFFSVMLLNQSQAAEPPNIIYVMADDLGYGDLGCFGQTVIKTPNIDQLAKQGMRFTNHYAGHTVCRPSRLVLLTGQHTGHTPISQNEQYYFPEDATTVTSLLKEAGYATGGVGKWALGPPESTGVPSKQGFDFWFGYLDQGNAHNFYPEFLWSNEQEISLPGNKVGPQKRVSIERETYSHDLLTQEAFNFIKHNAKNRFFLQAHYTIPHANNEGGRATGDGMEVPEYGEYADREWPTPEKGFAAMITRLDRDLGQMVKLLKELNLEHKTIIFFTSDNGPHQEGMHQVDFFNSNGPLRGYKRDLYEGGIRVPLIVKWPGKVQAGSTSDHISAFWDFLPTACELAGIKAPQNIDGVSYLPTLLGQPQTAHETLFWKYRGKVALRSGKWKAVQTGPQKPFELYNLDTDIGEQNNIANQHPEIVAQMKQKIADSQSAD</sequence>
<accession>A0A518IBB4</accession>
<dbReference type="PANTHER" id="PTHR43751:SF3">
    <property type="entry name" value="SULFATASE N-TERMINAL DOMAIN-CONTAINING PROTEIN"/>
    <property type="match status" value="1"/>
</dbReference>
<organism evidence="3 4">
    <name type="scientific">Gimesia fumaroli</name>
    <dbReference type="NCBI Taxonomy" id="2527976"/>
    <lineage>
        <taxon>Bacteria</taxon>
        <taxon>Pseudomonadati</taxon>
        <taxon>Planctomycetota</taxon>
        <taxon>Planctomycetia</taxon>
        <taxon>Planctomycetales</taxon>
        <taxon>Planctomycetaceae</taxon>
        <taxon>Gimesia</taxon>
    </lineage>
</organism>
<feature type="signal peptide" evidence="1">
    <location>
        <begin position="1"/>
        <end position="30"/>
    </location>
</feature>
<keyword evidence="1" id="KW-0732">Signal</keyword>
<dbReference type="EC" id="3.1.6.1" evidence="3"/>
<dbReference type="Gene3D" id="3.40.720.10">
    <property type="entry name" value="Alkaline Phosphatase, subunit A"/>
    <property type="match status" value="1"/>
</dbReference>
<protein>
    <submittedName>
        <fullName evidence="3">Arylsulfatase</fullName>
        <ecNumber evidence="3">3.1.6.1</ecNumber>
    </submittedName>
</protein>
<dbReference type="CDD" id="cd16145">
    <property type="entry name" value="ARS_like"/>
    <property type="match status" value="1"/>
</dbReference>
<feature type="domain" description="Sulfatase N-terminal" evidence="2">
    <location>
        <begin position="34"/>
        <end position="362"/>
    </location>
</feature>
<dbReference type="EMBL" id="CP037452">
    <property type="protein sequence ID" value="QDV50352.1"/>
    <property type="molecule type" value="Genomic_DNA"/>
</dbReference>
<evidence type="ECO:0000256" key="1">
    <source>
        <dbReference type="SAM" id="SignalP"/>
    </source>
</evidence>
<proteinExistence type="predicted"/>
<evidence type="ECO:0000259" key="2">
    <source>
        <dbReference type="Pfam" id="PF00884"/>
    </source>
</evidence>
<dbReference type="Proteomes" id="UP000318313">
    <property type="component" value="Chromosome"/>
</dbReference>